<gene>
    <name evidence="1" type="ORF">K3769_40130</name>
</gene>
<accession>A0ABT3VIX1</accession>
<organism evidence="1 2">
    <name type="scientific">Streptomyces ortus</name>
    <dbReference type="NCBI Taxonomy" id="2867268"/>
    <lineage>
        <taxon>Bacteria</taxon>
        <taxon>Bacillati</taxon>
        <taxon>Actinomycetota</taxon>
        <taxon>Actinomycetes</taxon>
        <taxon>Kitasatosporales</taxon>
        <taxon>Streptomycetaceae</taxon>
        <taxon>Streptomyces</taxon>
    </lineage>
</organism>
<dbReference type="EMBL" id="JAIFZO010000002">
    <property type="protein sequence ID" value="MCX4238879.1"/>
    <property type="molecule type" value="Genomic_DNA"/>
</dbReference>
<comment type="caution">
    <text evidence="1">The sequence shown here is derived from an EMBL/GenBank/DDBJ whole genome shotgun (WGS) entry which is preliminary data.</text>
</comment>
<evidence type="ECO:0000313" key="2">
    <source>
        <dbReference type="Proteomes" id="UP001165590"/>
    </source>
</evidence>
<protein>
    <recommendedName>
        <fullName evidence="3">FXSXX-COOH protein</fullName>
    </recommendedName>
</protein>
<name>A0ABT3VIX1_9ACTN</name>
<proteinExistence type="predicted"/>
<dbReference type="RefSeq" id="WP_267031134.1">
    <property type="nucleotide sequence ID" value="NZ_JAIFZO010000002.1"/>
</dbReference>
<reference evidence="1" key="1">
    <citation type="journal article" date="2022" name="bioRxiv">
        <title>Discovery and biosynthetic assessment of Streptomyces ortus sp nov. isolated from a deep-sea sponge.</title>
        <authorList>
            <person name="Williams S.E."/>
        </authorList>
    </citation>
    <scope>NUCLEOTIDE SEQUENCE</scope>
    <source>
        <strain evidence="1">A15ISP2-DRY2</strain>
    </source>
</reference>
<evidence type="ECO:0008006" key="3">
    <source>
        <dbReference type="Google" id="ProtNLM"/>
    </source>
</evidence>
<keyword evidence="2" id="KW-1185">Reference proteome</keyword>
<sequence>MADIAVRNTSEQEFPEIEVQVSPVADRARATFAKNHNRPALPGFDLVFGDSVK</sequence>
<dbReference type="Proteomes" id="UP001165590">
    <property type="component" value="Unassembled WGS sequence"/>
</dbReference>
<evidence type="ECO:0000313" key="1">
    <source>
        <dbReference type="EMBL" id="MCX4238879.1"/>
    </source>
</evidence>